<gene>
    <name evidence="1" type="ORF">RDI58_017726</name>
</gene>
<evidence type="ECO:0000313" key="2">
    <source>
        <dbReference type="Proteomes" id="UP001371456"/>
    </source>
</evidence>
<protein>
    <submittedName>
        <fullName evidence="1">Uncharacterized protein</fullName>
    </submittedName>
</protein>
<dbReference type="Proteomes" id="UP001371456">
    <property type="component" value="Unassembled WGS sequence"/>
</dbReference>
<proteinExistence type="predicted"/>
<name>A0AAN8Y9G5_SOLBU</name>
<reference evidence="1 2" key="1">
    <citation type="submission" date="2024-02" db="EMBL/GenBank/DDBJ databases">
        <title>de novo genome assembly of Solanum bulbocastanum strain 11H21.</title>
        <authorList>
            <person name="Hosaka A.J."/>
        </authorList>
    </citation>
    <scope>NUCLEOTIDE SEQUENCE [LARGE SCALE GENOMIC DNA]</scope>
    <source>
        <tissue evidence="1">Young leaves</tissue>
    </source>
</reference>
<keyword evidence="2" id="KW-1185">Reference proteome</keyword>
<comment type="caution">
    <text evidence="1">The sequence shown here is derived from an EMBL/GenBank/DDBJ whole genome shotgun (WGS) entry which is preliminary data.</text>
</comment>
<dbReference type="EMBL" id="JBANQN010000007">
    <property type="protein sequence ID" value="KAK6784272.1"/>
    <property type="molecule type" value="Genomic_DNA"/>
</dbReference>
<organism evidence="1 2">
    <name type="scientific">Solanum bulbocastanum</name>
    <name type="common">Wild potato</name>
    <dbReference type="NCBI Taxonomy" id="147425"/>
    <lineage>
        <taxon>Eukaryota</taxon>
        <taxon>Viridiplantae</taxon>
        <taxon>Streptophyta</taxon>
        <taxon>Embryophyta</taxon>
        <taxon>Tracheophyta</taxon>
        <taxon>Spermatophyta</taxon>
        <taxon>Magnoliopsida</taxon>
        <taxon>eudicotyledons</taxon>
        <taxon>Gunneridae</taxon>
        <taxon>Pentapetalae</taxon>
        <taxon>asterids</taxon>
        <taxon>lamiids</taxon>
        <taxon>Solanales</taxon>
        <taxon>Solanaceae</taxon>
        <taxon>Solanoideae</taxon>
        <taxon>Solaneae</taxon>
        <taxon>Solanum</taxon>
    </lineage>
</organism>
<sequence>MTSVGSFESSFTLNVKEPIFYICIHEVPKEFQESTNEIWHLLFYLMQQHQVHLKSFIVVAMKASMIVKDTTPTQHVRVAF</sequence>
<evidence type="ECO:0000313" key="1">
    <source>
        <dbReference type="EMBL" id="KAK6784272.1"/>
    </source>
</evidence>
<accession>A0AAN8Y9G5</accession>
<dbReference type="AlphaFoldDB" id="A0AAN8Y9G5"/>